<dbReference type="EMBL" id="HAEB01012076">
    <property type="protein sequence ID" value="SBQ58603.1"/>
    <property type="molecule type" value="Transcribed_RNA"/>
</dbReference>
<organism evidence="1">
    <name type="scientific">Nothobranchius korthausae</name>
    <dbReference type="NCBI Taxonomy" id="1143690"/>
    <lineage>
        <taxon>Eukaryota</taxon>
        <taxon>Metazoa</taxon>
        <taxon>Chordata</taxon>
        <taxon>Craniata</taxon>
        <taxon>Vertebrata</taxon>
        <taxon>Euteleostomi</taxon>
        <taxon>Actinopterygii</taxon>
        <taxon>Neopterygii</taxon>
        <taxon>Teleostei</taxon>
        <taxon>Neoteleostei</taxon>
        <taxon>Acanthomorphata</taxon>
        <taxon>Ovalentaria</taxon>
        <taxon>Atherinomorphae</taxon>
        <taxon>Cyprinodontiformes</taxon>
        <taxon>Nothobranchiidae</taxon>
        <taxon>Nothobranchius</taxon>
    </lineage>
</organism>
<protein>
    <submittedName>
        <fullName evidence="1">THAP domain containing 9</fullName>
    </submittedName>
</protein>
<reference evidence="1" key="1">
    <citation type="submission" date="2016-05" db="EMBL/GenBank/DDBJ databases">
        <authorList>
            <person name="Lavstsen T."/>
            <person name="Jespersen J.S."/>
        </authorList>
    </citation>
    <scope>NUCLEOTIDE SEQUENCE</scope>
    <source>
        <tissue evidence="1">Brain</tissue>
    </source>
</reference>
<proteinExistence type="predicted"/>
<gene>
    <name evidence="1" type="primary">THAP9</name>
</gene>
<reference evidence="1" key="2">
    <citation type="submission" date="2016-06" db="EMBL/GenBank/DDBJ databases">
        <title>The genome of a short-lived fish provides insights into sex chromosome evolution and the genetic control of aging.</title>
        <authorList>
            <person name="Reichwald K."/>
            <person name="Felder M."/>
            <person name="Petzold A."/>
            <person name="Koch P."/>
            <person name="Groth M."/>
            <person name="Platzer M."/>
        </authorList>
    </citation>
    <scope>NUCLEOTIDE SEQUENCE</scope>
    <source>
        <tissue evidence="1">Brain</tissue>
    </source>
</reference>
<sequence>MCEDSPQEVFVTQNVTHDDIPLQAVECDNAHFGHGVQHQNDSDSATVNIARRLDVVPVEALVPEDDSICDLPDVNNLSEYKEAAISYITGFIVRKLKQKITCMPCSQALTSDESVHPLLALKDRERCFQRILKANEGKAPRGRGTTAAIVAQVVTDCSEKNLFPQLHSHMFDVC</sequence>
<accession>A0A1A8FIE8</accession>
<dbReference type="AlphaFoldDB" id="A0A1A8FIE8"/>
<evidence type="ECO:0000313" key="1">
    <source>
        <dbReference type="EMBL" id="SBQ58603.1"/>
    </source>
</evidence>
<name>A0A1A8FIE8_9TELE</name>